<feature type="transmembrane region" description="Helical" evidence="1">
    <location>
        <begin position="12"/>
        <end position="28"/>
    </location>
</feature>
<evidence type="ECO:0000313" key="3">
    <source>
        <dbReference type="EMBL" id="ABM38477.1"/>
    </source>
</evidence>
<feature type="transmembrane region" description="Helical" evidence="1">
    <location>
        <begin position="214"/>
        <end position="237"/>
    </location>
</feature>
<keyword evidence="1" id="KW-0472">Membrane</keyword>
<proteinExistence type="predicted"/>
<keyword evidence="1" id="KW-1133">Transmembrane helix</keyword>
<feature type="transmembrane region" description="Helical" evidence="1">
    <location>
        <begin position="243"/>
        <end position="262"/>
    </location>
</feature>
<dbReference type="GO" id="GO:0016747">
    <property type="term" value="F:acyltransferase activity, transferring groups other than amino-acyl groups"/>
    <property type="evidence" value="ECO:0007669"/>
    <property type="project" value="InterPro"/>
</dbReference>
<dbReference type="eggNOG" id="COG1835">
    <property type="taxonomic scope" value="Bacteria"/>
</dbReference>
<dbReference type="Pfam" id="PF01757">
    <property type="entry name" value="Acyl_transf_3"/>
    <property type="match status" value="1"/>
</dbReference>
<protein>
    <submittedName>
        <fullName evidence="3">Acyltransferase 3</fullName>
    </submittedName>
</protein>
<dbReference type="OrthoDB" id="9814807at2"/>
<dbReference type="EMBL" id="CP000529">
    <property type="protein sequence ID" value="ABM38477.1"/>
    <property type="molecule type" value="Genomic_DNA"/>
</dbReference>
<dbReference type="Proteomes" id="UP000000644">
    <property type="component" value="Chromosome"/>
</dbReference>
<keyword evidence="4" id="KW-1185">Reference proteome</keyword>
<feature type="transmembrane region" description="Helical" evidence="1">
    <location>
        <begin position="162"/>
        <end position="182"/>
    </location>
</feature>
<accession>A1VS49</accession>
<dbReference type="PANTHER" id="PTHR23028">
    <property type="entry name" value="ACETYLTRANSFERASE"/>
    <property type="match status" value="1"/>
</dbReference>
<keyword evidence="3" id="KW-0012">Acyltransferase</keyword>
<dbReference type="PANTHER" id="PTHR23028:SF131">
    <property type="entry name" value="BLR2367 PROTEIN"/>
    <property type="match status" value="1"/>
</dbReference>
<feature type="domain" description="Acyltransferase 3" evidence="2">
    <location>
        <begin position="5"/>
        <end position="333"/>
    </location>
</feature>
<evidence type="ECO:0000256" key="1">
    <source>
        <dbReference type="SAM" id="Phobius"/>
    </source>
</evidence>
<dbReference type="HOGENOM" id="CLU_005679_2_0_4"/>
<evidence type="ECO:0000259" key="2">
    <source>
        <dbReference type="Pfam" id="PF01757"/>
    </source>
</evidence>
<dbReference type="GO" id="GO:0000271">
    <property type="term" value="P:polysaccharide biosynthetic process"/>
    <property type="evidence" value="ECO:0007669"/>
    <property type="project" value="TreeGrafter"/>
</dbReference>
<dbReference type="InterPro" id="IPR002656">
    <property type="entry name" value="Acyl_transf_3_dom"/>
</dbReference>
<dbReference type="RefSeq" id="WP_011802548.1">
    <property type="nucleotide sequence ID" value="NC_008781.1"/>
</dbReference>
<organism evidence="3 4">
    <name type="scientific">Polaromonas naphthalenivorans (strain CJ2)</name>
    <dbReference type="NCBI Taxonomy" id="365044"/>
    <lineage>
        <taxon>Bacteria</taxon>
        <taxon>Pseudomonadati</taxon>
        <taxon>Pseudomonadota</taxon>
        <taxon>Betaproteobacteria</taxon>
        <taxon>Burkholderiales</taxon>
        <taxon>Comamonadaceae</taxon>
        <taxon>Polaromonas</taxon>
    </lineage>
</organism>
<feature type="transmembrane region" description="Helical" evidence="1">
    <location>
        <begin position="312"/>
        <end position="338"/>
    </location>
</feature>
<dbReference type="AlphaFoldDB" id="A1VS49"/>
<dbReference type="InterPro" id="IPR050879">
    <property type="entry name" value="Acyltransferase_3"/>
</dbReference>
<reference evidence="4" key="1">
    <citation type="journal article" date="2009" name="Environ. Microbiol.">
        <title>The genome of Polaromonas naphthalenivorans strain CJ2, isolated from coal tar-contaminated sediment, reveals physiological and metabolic versatility and evolution through extensive horizontal gene transfer.</title>
        <authorList>
            <person name="Yagi J.M."/>
            <person name="Sims D."/>
            <person name="Brettin T."/>
            <person name="Bruce D."/>
            <person name="Madsen E.L."/>
        </authorList>
    </citation>
    <scope>NUCLEOTIDE SEQUENCE [LARGE SCALE GENOMIC DNA]</scope>
    <source>
        <strain evidence="4">CJ2</strain>
    </source>
</reference>
<feature type="transmembrane region" description="Helical" evidence="1">
    <location>
        <begin position="81"/>
        <end position="102"/>
    </location>
</feature>
<dbReference type="STRING" id="365044.Pnap_3179"/>
<keyword evidence="1" id="KW-0812">Transmembrane</keyword>
<keyword evidence="3" id="KW-0808">Transferase</keyword>
<sequence length="362" mass="40115">MHYKSIQTGRAIAALMVVFFHLGGTIALEKYFGISWFGHAFSFGHAGVHFFFVLSGFIIMQVHMDDLFKPERIRSFLTKRCIRIYPIYWLIFLGVFLFALAIPSLRNNVPSDIGLILKALTLMPLDKAVVGGTGAPVLIVAWSLQYELYFYVLFGLAILNRWVAIALLVLLPTGMLLGFGVGNFPANFFWSDWLVLFFFGMGVAVLVRRNQMKFLNPIAVIGVSIAILVATASLEAFGDAGEITWLKIFWGIGFAGLIFGYVRCEQAGRRLPLLMRHKSVQTLGDASYFLYLIHFPLISLLCKVAVAAGLTGIAGASITFILIAFACVLVSFAGHLLIERPMQKWFSQTFIPRGVLAPVASQ</sequence>
<dbReference type="GO" id="GO:0016020">
    <property type="term" value="C:membrane"/>
    <property type="evidence" value="ECO:0007669"/>
    <property type="project" value="TreeGrafter"/>
</dbReference>
<name>A1VS49_POLNA</name>
<feature type="transmembrane region" description="Helical" evidence="1">
    <location>
        <begin position="188"/>
        <end position="207"/>
    </location>
</feature>
<feature type="transmembrane region" description="Helical" evidence="1">
    <location>
        <begin position="283"/>
        <end position="306"/>
    </location>
</feature>
<feature type="transmembrane region" description="Helical" evidence="1">
    <location>
        <begin position="40"/>
        <end position="60"/>
    </location>
</feature>
<feature type="transmembrane region" description="Helical" evidence="1">
    <location>
        <begin position="128"/>
        <end position="150"/>
    </location>
</feature>
<dbReference type="KEGG" id="pna:Pnap_3179"/>
<gene>
    <name evidence="3" type="ordered locus">Pnap_3179</name>
</gene>
<evidence type="ECO:0000313" key="4">
    <source>
        <dbReference type="Proteomes" id="UP000000644"/>
    </source>
</evidence>